<evidence type="ECO:0000313" key="1">
    <source>
        <dbReference type="EMBL" id="ROV99742.1"/>
    </source>
</evidence>
<evidence type="ECO:0000313" key="2">
    <source>
        <dbReference type="Proteomes" id="UP000284375"/>
    </source>
</evidence>
<sequence length="486" mass="53606">MHGCFDVRQLDALLVHLVKIQQLTEQIYNWASKEDEDEDIAGFPRAPASAYQAAFYSDIIRMQGSLPHNLRDNELLRAYFAFTMLHLNEPPPIDAALLEKLADSLTDVNSSKGSVLDVFYRAHSALQGFFESWFDVPTHIYPAMPIFVLMQVVYGITMLARWAKILGPGRSPRRWNTPADILTSQKVIWDPSATRTAAPTPIFGADNSSTSTSKRVTVETWTTARPFTATGLSQAAIRLAKIPPPITHPSQIPASQFREAADPNIPRAVASLKAKLLAQPGLDLDIIGILARLSQRFEQVHKELTKEGGRGAWHNDVWYLCAKKMLITRAKLEKWAEIITSGGLSAAAPADEAAGQPHEAGEAQMDNADVTVAETQANPGQQPLYQDGHDGFATFQRQIETAGEGILPPDLIDDAWQYGDVWTDAMLDQLDPSLWLNDGGGWSMALLVMDIVFSSTRDIGQPVGAGWTWERQRANVDLLETDKPQG</sequence>
<keyword evidence="2" id="KW-1185">Reference proteome</keyword>
<dbReference type="EMBL" id="LJZO01000010">
    <property type="protein sequence ID" value="ROV99742.1"/>
    <property type="molecule type" value="Genomic_DNA"/>
</dbReference>
<name>A0A423W8R2_CYTCH</name>
<organism evidence="1 2">
    <name type="scientific">Cytospora chrysosperma</name>
    <name type="common">Cytospora canker fungus</name>
    <name type="synonym">Sphaeria chrysosperma</name>
    <dbReference type="NCBI Taxonomy" id="252740"/>
    <lineage>
        <taxon>Eukaryota</taxon>
        <taxon>Fungi</taxon>
        <taxon>Dikarya</taxon>
        <taxon>Ascomycota</taxon>
        <taxon>Pezizomycotina</taxon>
        <taxon>Sordariomycetes</taxon>
        <taxon>Sordariomycetidae</taxon>
        <taxon>Diaporthales</taxon>
        <taxon>Cytosporaceae</taxon>
        <taxon>Cytospora</taxon>
    </lineage>
</organism>
<proteinExistence type="predicted"/>
<dbReference type="AlphaFoldDB" id="A0A423W8R2"/>
<accession>A0A423W8R2</accession>
<protein>
    <submittedName>
        <fullName evidence="1">Uncharacterized protein</fullName>
    </submittedName>
</protein>
<dbReference type="STRING" id="252740.A0A423W8R2"/>
<comment type="caution">
    <text evidence="1">The sequence shown here is derived from an EMBL/GenBank/DDBJ whole genome shotgun (WGS) entry which is preliminary data.</text>
</comment>
<dbReference type="OrthoDB" id="5226580at2759"/>
<gene>
    <name evidence="1" type="ORF">VSDG_03159</name>
</gene>
<dbReference type="Proteomes" id="UP000284375">
    <property type="component" value="Unassembled WGS sequence"/>
</dbReference>
<reference evidence="1 2" key="1">
    <citation type="submission" date="2015-09" db="EMBL/GenBank/DDBJ databases">
        <title>Host preference determinants of Valsa canker pathogens revealed by comparative genomics.</title>
        <authorList>
            <person name="Yin Z."/>
            <person name="Huang L."/>
        </authorList>
    </citation>
    <scope>NUCLEOTIDE SEQUENCE [LARGE SCALE GENOMIC DNA]</scope>
    <source>
        <strain evidence="1 2">YSFL</strain>
    </source>
</reference>